<dbReference type="PANTHER" id="PTHR37540">
    <property type="entry name" value="TRANSCRIPTION FACTOR (ACR-2), PUTATIVE-RELATED-RELATED"/>
    <property type="match status" value="1"/>
</dbReference>
<evidence type="ECO:0000313" key="2">
    <source>
        <dbReference type="Proteomes" id="UP000813444"/>
    </source>
</evidence>
<accession>A0A8K0SRA7</accession>
<dbReference type="Proteomes" id="UP000813444">
    <property type="component" value="Unassembled WGS sequence"/>
</dbReference>
<comment type="caution">
    <text evidence="1">The sequence shown here is derived from an EMBL/GenBank/DDBJ whole genome shotgun (WGS) entry which is preliminary data.</text>
</comment>
<dbReference type="EMBL" id="JAGPNK010000004">
    <property type="protein sequence ID" value="KAH7322569.1"/>
    <property type="molecule type" value="Genomic_DNA"/>
</dbReference>
<dbReference type="AlphaFoldDB" id="A0A8K0SRA7"/>
<keyword evidence="2" id="KW-1185">Reference proteome</keyword>
<dbReference type="OrthoDB" id="4144003at2759"/>
<protein>
    <recommendedName>
        <fullName evidence="3">Transcription factor domain-containing protein</fullName>
    </recommendedName>
</protein>
<feature type="non-terminal residue" evidence="1">
    <location>
        <position position="1"/>
    </location>
</feature>
<proteinExistence type="predicted"/>
<evidence type="ECO:0000313" key="1">
    <source>
        <dbReference type="EMBL" id="KAH7322569.1"/>
    </source>
</evidence>
<organism evidence="1 2">
    <name type="scientific">Stachybotrys elegans</name>
    <dbReference type="NCBI Taxonomy" id="80388"/>
    <lineage>
        <taxon>Eukaryota</taxon>
        <taxon>Fungi</taxon>
        <taxon>Dikarya</taxon>
        <taxon>Ascomycota</taxon>
        <taxon>Pezizomycotina</taxon>
        <taxon>Sordariomycetes</taxon>
        <taxon>Hypocreomycetidae</taxon>
        <taxon>Hypocreales</taxon>
        <taxon>Stachybotryaceae</taxon>
        <taxon>Stachybotrys</taxon>
    </lineage>
</organism>
<gene>
    <name evidence="1" type="ORF">B0I35DRAFT_426047</name>
</gene>
<reference evidence="1" key="1">
    <citation type="journal article" date="2021" name="Nat. Commun.">
        <title>Genetic determinants of endophytism in the Arabidopsis root mycobiome.</title>
        <authorList>
            <person name="Mesny F."/>
            <person name="Miyauchi S."/>
            <person name="Thiergart T."/>
            <person name="Pickel B."/>
            <person name="Atanasova L."/>
            <person name="Karlsson M."/>
            <person name="Huettel B."/>
            <person name="Barry K.W."/>
            <person name="Haridas S."/>
            <person name="Chen C."/>
            <person name="Bauer D."/>
            <person name="Andreopoulos W."/>
            <person name="Pangilinan J."/>
            <person name="LaButti K."/>
            <person name="Riley R."/>
            <person name="Lipzen A."/>
            <person name="Clum A."/>
            <person name="Drula E."/>
            <person name="Henrissat B."/>
            <person name="Kohler A."/>
            <person name="Grigoriev I.V."/>
            <person name="Martin F.M."/>
            <person name="Hacquard S."/>
        </authorList>
    </citation>
    <scope>NUCLEOTIDE SEQUENCE</scope>
    <source>
        <strain evidence="1">MPI-CAGE-CH-0235</strain>
    </source>
</reference>
<evidence type="ECO:0008006" key="3">
    <source>
        <dbReference type="Google" id="ProtNLM"/>
    </source>
</evidence>
<name>A0A8K0SRA7_9HYPO</name>
<sequence>MGGFLIDGVSPTTYARKALTALRLRVDRGEAADDWLLLSIYCLAAIEFWTNSPPLWSRQIANHNTITHKPMMQAAHIHLNALVRLVKEHGGWKCFDPYLLESSVLIDKYLAISELASPTIPLTWDPGPTPPASPAWLDGKLPWAGTNKRPFQIENTALHCRITSPCPIEDAGLVLGGGFRQHGVDKQLLEVLFDIAQYIQFATCLWHSRETMTDQQESWLFHRLQALIYRLLALDQLLNPLDECTRLAGLVFILSTIDHRGAHIAAVALLSPLRDALNRMVSETEAFDLQFWCLCVGAMADDLTIKTPWFLEQVAKRILDMGIDTDRDALERRLHSFLYIPSRQRWKLELLCCDARERRC</sequence>
<dbReference type="PANTHER" id="PTHR37540:SF5">
    <property type="entry name" value="TRANSCRIPTION FACTOR DOMAIN-CONTAINING PROTEIN"/>
    <property type="match status" value="1"/>
</dbReference>